<evidence type="ECO:0000313" key="2">
    <source>
        <dbReference type="EMBL" id="EIW15707.1"/>
    </source>
</evidence>
<reference evidence="2 3" key="1">
    <citation type="journal article" date="2012" name="J. Bacteriol.">
        <title>Draft Genome Sequences for Two Metal-Reducing Pelosinus fermentans Strains Isolated from a Cr(VI)-Contaminated Site and for Type Strain R7.</title>
        <authorList>
            <person name="Brown S.D."/>
            <person name="Podar M."/>
            <person name="Klingeman D.M."/>
            <person name="Johnson C.M."/>
            <person name="Yang Z.K."/>
            <person name="Utturkar S.M."/>
            <person name="Land M.L."/>
            <person name="Mosher J.J."/>
            <person name="Hurt R.A.Jr."/>
            <person name="Phelps T.J."/>
            <person name="Palumbo A.V."/>
            <person name="Arkin A.P."/>
            <person name="Hazen T.C."/>
            <person name="Elias D.A."/>
        </authorList>
    </citation>
    <scope>NUCLEOTIDE SEQUENCE [LARGE SCALE GENOMIC DNA]</scope>
    <source>
        <strain evidence="2 3">B4</strain>
    </source>
</reference>
<dbReference type="OrthoDB" id="7594468at2"/>
<sequence length="1366" mass="157983">MMSSYIPPNLRPFDDFKTLDQHANSTYKYFNSETALTIDQLLEKDKRLILGEPGMGKTRLLREITLRAIQVGKKAIYIDLKSVKDKNLISYILDKDTQFSGDVDNAEIFGSSDFDFSNESSVLCLDALDEVLIAYLPNISDGIKDLVDKYPNIKIYCTCRMNHYKTLPIGAFGKFSFIYIDIFSVDQVKNYLQDNEIAPNIIDETMSLFRFKNRDLIIQIPRYLDMTVRLLKENGSQIDSLIFSRSNLFEQFTYKKLEIEVDRNRKELFQKNELLKRMLEKLALIMEIYQTNIISKDELMTFFDDVKSNISSIVLSQVDVQLLYQRSLLKDNFDGTIQFENTEIQEYLAAKEIERLGHLSQTVFDLCIDPQVREIYPSWMNTLSFLVELQPHLAISMIQLSYGKSTTVQDEEYHKLVTSVNPKAILLEDKKTIFKQILEYYHNNVILMTLEVAENLGQLYDKSFRELLVGDMKLVKKFAYTKQSNIASVIGYIIGENLSEVESWKRVLLSLDYAKNIGLAKKVIFALGKSKDMKALSVVAKPLLYKGDKLVIQNIIAASIEAAPNHEFAISSFIEGTKKDQVIARYGFYSVKDKSALKLLLKKLSEDREFRSKFIEDESIFKSKDKVIIDNLSEVWDKKLEQGVIELVKDLMADAESRYSGRSVLINGILSLAQSYNSKFVLALTKALLDGKNLDGYYFSRLFSPLLTSENVAEFVDILSKDEFGREIALGTLQYKRFSSDEPSMQTYEEGRKFFSEEYHSFEAKKDPDAPLETAEKSSLLESFRSKLEPRKYFPDVFEFYYRHKDELEVSATELDRLKNLIVNSVLEPFDPGTTKLNITEHTDTGKTYTINRFIGPFGDCLVLIELLGIDSEKYRQKILNYIPFANQHHLKVIFRLISNITDTEIKKLVTVYTGKRKDHLALFAPGNFIDAVIEYNYKKAIPVLQKFIENGRFDLNTKIQALLAIDLIDPQEAYLKNVFETYVTQIKMLTLAETANELLIKTFGNTEAVIWRTDELMKRAFEFSYQEGAHFVGKEEQEISQKDFAAPIMQLSDPAFIDIIDKLAVAAFEVYDRGPSYRQYSRYLWEITMAFYGNLKQTKSYIYLQKFISKVESQFGQRAGFHELSYSFQAVKQNYLNYLGKPLTFSDCIKRYNFIKENQYLGVTNSRELLEFVISTLETEFRNWVESEGAYKFIQEATRKQEDLIQKTIKTQIENGLLKRGLRHVELRREEQLLDDKRPDMLISYGLIGPILIEFKRVDNKEIFNDGERYAYRTKLFQYLKATEAAYALYLVFQINNSYSVNEYVPKLIETYQDSKNVIVKGFNCIKEGMIVESVNGSNSPQTEAVPVEVKPQKPKRTRKKKSLI</sequence>
<gene>
    <name evidence="2" type="ORF">FB4_1396</name>
</gene>
<organism evidence="2 3">
    <name type="scientific">Pelosinus fermentans B4</name>
    <dbReference type="NCBI Taxonomy" id="1149862"/>
    <lineage>
        <taxon>Bacteria</taxon>
        <taxon>Bacillati</taxon>
        <taxon>Bacillota</taxon>
        <taxon>Negativicutes</taxon>
        <taxon>Selenomonadales</taxon>
        <taxon>Sporomusaceae</taxon>
        <taxon>Pelosinus</taxon>
    </lineage>
</organism>
<proteinExistence type="predicted"/>
<dbReference type="PATRIC" id="fig|1149862.3.peg.4425"/>
<accession>I9ARY5</accession>
<evidence type="ECO:0000256" key="1">
    <source>
        <dbReference type="SAM" id="MobiDB-lite"/>
    </source>
</evidence>
<dbReference type="RefSeq" id="WP_007938401.1">
    <property type="nucleotide sequence ID" value="NZ_AKVJ01000076.1"/>
</dbReference>
<dbReference type="EMBL" id="AKVJ01000076">
    <property type="protein sequence ID" value="EIW15707.1"/>
    <property type="molecule type" value="Genomic_DNA"/>
</dbReference>
<dbReference type="CDD" id="cd01120">
    <property type="entry name" value="RecA-like_superfamily"/>
    <property type="match status" value="1"/>
</dbReference>
<comment type="caution">
    <text evidence="2">The sequence shown here is derived from an EMBL/GenBank/DDBJ whole genome shotgun (WGS) entry which is preliminary data.</text>
</comment>
<dbReference type="InterPro" id="IPR027417">
    <property type="entry name" value="P-loop_NTPase"/>
</dbReference>
<dbReference type="Gene3D" id="3.40.50.300">
    <property type="entry name" value="P-loop containing nucleotide triphosphate hydrolases"/>
    <property type="match status" value="1"/>
</dbReference>
<dbReference type="SUPFAM" id="SSF52540">
    <property type="entry name" value="P-loop containing nucleoside triphosphate hydrolases"/>
    <property type="match status" value="1"/>
</dbReference>
<protein>
    <submittedName>
        <fullName evidence="2">Uncharacterized protein</fullName>
    </submittedName>
</protein>
<evidence type="ECO:0000313" key="3">
    <source>
        <dbReference type="Proteomes" id="UP000004324"/>
    </source>
</evidence>
<feature type="compositionally biased region" description="Basic residues" evidence="1">
    <location>
        <begin position="1354"/>
        <end position="1366"/>
    </location>
</feature>
<feature type="region of interest" description="Disordered" evidence="1">
    <location>
        <begin position="1338"/>
        <end position="1366"/>
    </location>
</feature>
<name>I9ARY5_9FIRM</name>
<keyword evidence="3" id="KW-1185">Reference proteome</keyword>
<dbReference type="Proteomes" id="UP000004324">
    <property type="component" value="Unassembled WGS sequence"/>
</dbReference>